<dbReference type="Proteomes" id="UP000278398">
    <property type="component" value="Unassembled WGS sequence"/>
</dbReference>
<dbReference type="GO" id="GO:0008757">
    <property type="term" value="F:S-adenosylmethionine-dependent methyltransferase activity"/>
    <property type="evidence" value="ECO:0007669"/>
    <property type="project" value="InterPro"/>
</dbReference>
<accession>A0A429YB09</accession>
<dbReference type="SUPFAM" id="SSF53335">
    <property type="entry name" value="S-adenosyl-L-methionine-dependent methyltransferases"/>
    <property type="match status" value="1"/>
</dbReference>
<sequence>MGSMIRRPAALPASWGGFVHPDVRSAFEMLILELPPPTSVLEVGQHAGEAALIDLPVLSRAGERVAVGLDAGGDLAGVTVIRGNANDLAAFGSDHFDLVLCNSMLEHDARFWLSLSEMRRVTRPGGCMIVGVPGYGAMRGRPRGWRRRLAALVGGNAPAAAAASTPTLGLHGYPCDYYRFSRSAVEEVFLDGCEGRAVIEVMDPPRFIGRGRKA</sequence>
<feature type="domain" description="Methyltransferase type 11" evidence="1">
    <location>
        <begin position="75"/>
        <end position="129"/>
    </location>
</feature>
<dbReference type="OrthoDB" id="161159at2"/>
<keyword evidence="2" id="KW-0489">Methyltransferase</keyword>
<dbReference type="InterPro" id="IPR013216">
    <property type="entry name" value="Methyltransf_11"/>
</dbReference>
<dbReference type="GO" id="GO:0032259">
    <property type="term" value="P:methylation"/>
    <property type="evidence" value="ECO:0007669"/>
    <property type="project" value="UniProtKB-KW"/>
</dbReference>
<dbReference type="CDD" id="cd02440">
    <property type="entry name" value="AdoMet_MTases"/>
    <property type="match status" value="1"/>
</dbReference>
<dbReference type="EMBL" id="RWKW01000177">
    <property type="protein sequence ID" value="RST78602.1"/>
    <property type="molecule type" value="Genomic_DNA"/>
</dbReference>
<name>A0A429YB09_9HYPH</name>
<proteinExistence type="predicted"/>
<keyword evidence="2" id="KW-0808">Transferase</keyword>
<comment type="caution">
    <text evidence="2">The sequence shown here is derived from an EMBL/GenBank/DDBJ whole genome shotgun (WGS) entry which is preliminary data.</text>
</comment>
<dbReference type="Pfam" id="PF08241">
    <property type="entry name" value="Methyltransf_11"/>
    <property type="match status" value="1"/>
</dbReference>
<dbReference type="Gene3D" id="3.40.50.150">
    <property type="entry name" value="Vaccinia Virus protein VP39"/>
    <property type="match status" value="1"/>
</dbReference>
<organism evidence="2 3">
    <name type="scientific">Aquibium carbonis</name>
    <dbReference type="NCBI Taxonomy" id="2495581"/>
    <lineage>
        <taxon>Bacteria</taxon>
        <taxon>Pseudomonadati</taxon>
        <taxon>Pseudomonadota</taxon>
        <taxon>Alphaproteobacteria</taxon>
        <taxon>Hyphomicrobiales</taxon>
        <taxon>Phyllobacteriaceae</taxon>
        <taxon>Aquibium</taxon>
    </lineage>
</organism>
<dbReference type="InterPro" id="IPR029063">
    <property type="entry name" value="SAM-dependent_MTases_sf"/>
</dbReference>
<gene>
    <name evidence="2" type="ORF">EJC49_25420</name>
</gene>
<dbReference type="AlphaFoldDB" id="A0A429YB09"/>
<reference evidence="2 3" key="1">
    <citation type="submission" date="2018-12" db="EMBL/GenBank/DDBJ databases">
        <title>Mesorhizobium carbonis sp. nov., isolated from coal mine water.</title>
        <authorList>
            <person name="Xin W."/>
            <person name="Xu Z."/>
            <person name="Xiang F."/>
            <person name="Zhang J."/>
            <person name="Xi L."/>
            <person name="Liu J."/>
        </authorList>
    </citation>
    <scope>NUCLEOTIDE SEQUENCE [LARGE SCALE GENOMIC DNA]</scope>
    <source>
        <strain evidence="2 3">B2.3</strain>
    </source>
</reference>
<evidence type="ECO:0000313" key="3">
    <source>
        <dbReference type="Proteomes" id="UP000278398"/>
    </source>
</evidence>
<keyword evidence="3" id="KW-1185">Reference proteome</keyword>
<protein>
    <submittedName>
        <fullName evidence="2">Class I SAM-dependent methyltransferase</fullName>
    </submittedName>
</protein>
<evidence type="ECO:0000313" key="2">
    <source>
        <dbReference type="EMBL" id="RST78602.1"/>
    </source>
</evidence>
<evidence type="ECO:0000259" key="1">
    <source>
        <dbReference type="Pfam" id="PF08241"/>
    </source>
</evidence>